<comment type="subcellular location">
    <subcellularLocation>
        <location evidence="1">Cell membrane</location>
        <topology evidence="1">Multi-pass membrane protein</topology>
    </subcellularLocation>
</comment>
<proteinExistence type="predicted"/>
<dbReference type="InterPro" id="IPR025857">
    <property type="entry name" value="MacB_PCD"/>
</dbReference>
<evidence type="ECO:0000256" key="6">
    <source>
        <dbReference type="ARBA" id="ARBA00023136"/>
    </source>
</evidence>
<evidence type="ECO:0000259" key="8">
    <source>
        <dbReference type="Pfam" id="PF02687"/>
    </source>
</evidence>
<dbReference type="InterPro" id="IPR005891">
    <property type="entry name" value="DevC"/>
</dbReference>
<dbReference type="RefSeq" id="WP_230842889.1">
    <property type="nucleotide sequence ID" value="NZ_CP063845.1"/>
</dbReference>
<keyword evidence="4 7" id="KW-0812">Transmembrane</keyword>
<dbReference type="NCBIfam" id="TIGR01185">
    <property type="entry name" value="devC"/>
    <property type="match status" value="1"/>
</dbReference>
<protein>
    <submittedName>
        <fullName evidence="10">FtsX-like permease family protein</fullName>
    </submittedName>
</protein>
<evidence type="ECO:0000256" key="3">
    <source>
        <dbReference type="ARBA" id="ARBA00022475"/>
    </source>
</evidence>
<dbReference type="InterPro" id="IPR051125">
    <property type="entry name" value="ABC-4/HrtB_transporter"/>
</dbReference>
<keyword evidence="11" id="KW-1185">Reference proteome</keyword>
<evidence type="ECO:0000259" key="9">
    <source>
        <dbReference type="Pfam" id="PF12704"/>
    </source>
</evidence>
<dbReference type="PANTHER" id="PTHR43738">
    <property type="entry name" value="ABC TRANSPORTER, MEMBRANE PROTEIN"/>
    <property type="match status" value="1"/>
</dbReference>
<name>A0ABY3PPQ0_9CYAN</name>
<organism evidence="10 11">
    <name type="scientific">Gloeobacter morelensis MG652769</name>
    <dbReference type="NCBI Taxonomy" id="2781736"/>
    <lineage>
        <taxon>Bacteria</taxon>
        <taxon>Bacillati</taxon>
        <taxon>Cyanobacteriota</taxon>
        <taxon>Cyanophyceae</taxon>
        <taxon>Gloeobacterales</taxon>
        <taxon>Gloeobacteraceae</taxon>
        <taxon>Gloeobacter</taxon>
        <taxon>Gloeobacter morelensis</taxon>
    </lineage>
</organism>
<dbReference type="InterPro" id="IPR003838">
    <property type="entry name" value="ABC3_permease_C"/>
</dbReference>
<keyword evidence="6 7" id="KW-0472">Membrane</keyword>
<accession>A0ABY3PPQ0</accession>
<keyword evidence="5 7" id="KW-1133">Transmembrane helix</keyword>
<evidence type="ECO:0000313" key="10">
    <source>
        <dbReference type="EMBL" id="UFP95666.1"/>
    </source>
</evidence>
<feature type="transmembrane region" description="Helical" evidence="7">
    <location>
        <begin position="348"/>
        <end position="370"/>
    </location>
</feature>
<keyword evidence="2" id="KW-0813">Transport</keyword>
<evidence type="ECO:0000256" key="7">
    <source>
        <dbReference type="SAM" id="Phobius"/>
    </source>
</evidence>
<dbReference type="PIRSF" id="PIRSF031773">
    <property type="entry name" value="DevC"/>
    <property type="match status" value="1"/>
</dbReference>
<feature type="domain" description="ABC3 transporter permease C-terminal" evidence="8">
    <location>
        <begin position="267"/>
        <end position="378"/>
    </location>
</feature>
<evidence type="ECO:0000256" key="4">
    <source>
        <dbReference type="ARBA" id="ARBA00022692"/>
    </source>
</evidence>
<dbReference type="EMBL" id="CP063845">
    <property type="protein sequence ID" value="UFP95666.1"/>
    <property type="molecule type" value="Genomic_DNA"/>
</dbReference>
<feature type="transmembrane region" description="Helical" evidence="7">
    <location>
        <begin position="259"/>
        <end position="282"/>
    </location>
</feature>
<dbReference type="Proteomes" id="UP001054846">
    <property type="component" value="Chromosome"/>
</dbReference>
<reference evidence="10 11" key="1">
    <citation type="journal article" date="2021" name="Genome Biol. Evol.">
        <title>Complete Genome Sequencing of a Novel Gloeobacter Species from a Waterfall Cave in Mexico.</title>
        <authorList>
            <person name="Saw J.H."/>
            <person name="Cardona T."/>
            <person name="Montejano G."/>
        </authorList>
    </citation>
    <scope>NUCLEOTIDE SEQUENCE [LARGE SCALE GENOMIC DNA]</scope>
    <source>
        <strain evidence="10">MG652769</strain>
    </source>
</reference>
<dbReference type="Pfam" id="PF12704">
    <property type="entry name" value="MacB_PCD"/>
    <property type="match status" value="1"/>
</dbReference>
<gene>
    <name evidence="10" type="ORF">ISF26_05345</name>
</gene>
<feature type="transmembrane region" description="Helical" evidence="7">
    <location>
        <begin position="15"/>
        <end position="37"/>
    </location>
</feature>
<dbReference type="Pfam" id="PF02687">
    <property type="entry name" value="FtsX"/>
    <property type="match status" value="1"/>
</dbReference>
<sequence>MKLPLAWLQLTRERVRLLVAVAGIGFAVILMFLQLGFRAALFDGAVRLHASFEADIFLIGPKSSALVSMQSFSQRRLYQAMAVPGVAGASPVYLGFGRFRNPETNETRGIFAVGFNPGEPVFRLGEVNRQLASIRKPDTVLFDRASRSEYGPIAARYTGGKSIVTEVNDRRVRVGGLFQMGTSFAINGTLITSDLNFLRLFGERSKGLVDLGLVRLAPGADPQQVQADLRAALPADVRVLSRQEYMNFEKDYWNRSTPIGYIFALGAAMGFIVGTIIVYQILYTDVSDHLAEYATLKAIGYTNGYLLGVVFQEAFLLSLLGFIPGFAISLGLYDLTRGATLLPLAMDPLRAAIIFALTVLMCALSGAIAVRRLRSADPAEIFA</sequence>
<evidence type="ECO:0000256" key="1">
    <source>
        <dbReference type="ARBA" id="ARBA00004651"/>
    </source>
</evidence>
<evidence type="ECO:0000313" key="11">
    <source>
        <dbReference type="Proteomes" id="UP001054846"/>
    </source>
</evidence>
<feature type="transmembrane region" description="Helical" evidence="7">
    <location>
        <begin position="314"/>
        <end position="336"/>
    </location>
</feature>
<dbReference type="PANTHER" id="PTHR43738:SF1">
    <property type="entry name" value="HEMIN TRANSPORT SYSTEM PERMEASE PROTEIN HRTB-RELATED"/>
    <property type="match status" value="1"/>
</dbReference>
<evidence type="ECO:0000256" key="2">
    <source>
        <dbReference type="ARBA" id="ARBA00022448"/>
    </source>
</evidence>
<feature type="domain" description="MacB-like periplasmic core" evidence="9">
    <location>
        <begin position="18"/>
        <end position="231"/>
    </location>
</feature>
<evidence type="ECO:0000256" key="5">
    <source>
        <dbReference type="ARBA" id="ARBA00022989"/>
    </source>
</evidence>
<keyword evidence="3" id="KW-1003">Cell membrane</keyword>